<feature type="region of interest" description="Disordered" evidence="1">
    <location>
        <begin position="94"/>
        <end position="121"/>
    </location>
</feature>
<protein>
    <recommendedName>
        <fullName evidence="4">CCHC-type domain-containing protein</fullName>
    </recommendedName>
</protein>
<accession>A0A8D9G693</accession>
<dbReference type="EMBL" id="LS974622">
    <property type="protein sequence ID" value="CAG7870673.1"/>
    <property type="molecule type" value="Genomic_DNA"/>
</dbReference>
<dbReference type="AlphaFoldDB" id="A0A8D9G693"/>
<gene>
    <name evidence="2" type="ORF">BRAPAZ1V2_A06P29130.2</name>
</gene>
<evidence type="ECO:0008006" key="4">
    <source>
        <dbReference type="Google" id="ProtNLM"/>
    </source>
</evidence>
<dbReference type="Gramene" id="A06p29130.2_BraZ1">
    <property type="protein sequence ID" value="A06p29130.2_BraZ1.CDS.1"/>
    <property type="gene ID" value="A06g29130.2_BraZ1"/>
</dbReference>
<evidence type="ECO:0000313" key="3">
    <source>
        <dbReference type="Proteomes" id="UP000694005"/>
    </source>
</evidence>
<sequence length="121" mass="13902">MKVRQEVLKHGYAAGTRKETDRCISNCVRPSKKQHRMCCWFCGKVVHKKVECFAREKSRNMVKKVNKTFTRPRRVEKVSLAKSGLLDEIKDETSEDGCSSVRSDLQEDQEASSMESTRSCL</sequence>
<organism evidence="2 3">
    <name type="scientific">Brassica campestris</name>
    <name type="common">Field mustard</name>
    <dbReference type="NCBI Taxonomy" id="3711"/>
    <lineage>
        <taxon>Eukaryota</taxon>
        <taxon>Viridiplantae</taxon>
        <taxon>Streptophyta</taxon>
        <taxon>Embryophyta</taxon>
        <taxon>Tracheophyta</taxon>
        <taxon>Spermatophyta</taxon>
        <taxon>Magnoliopsida</taxon>
        <taxon>eudicotyledons</taxon>
        <taxon>Gunneridae</taxon>
        <taxon>Pentapetalae</taxon>
        <taxon>rosids</taxon>
        <taxon>malvids</taxon>
        <taxon>Brassicales</taxon>
        <taxon>Brassicaceae</taxon>
        <taxon>Brassiceae</taxon>
        <taxon>Brassica</taxon>
    </lineage>
</organism>
<dbReference type="Proteomes" id="UP000694005">
    <property type="component" value="Chromosome A06"/>
</dbReference>
<evidence type="ECO:0000313" key="2">
    <source>
        <dbReference type="EMBL" id="CAG7870673.1"/>
    </source>
</evidence>
<reference evidence="2 3" key="1">
    <citation type="submission" date="2021-07" db="EMBL/GenBank/DDBJ databases">
        <authorList>
            <consortium name="Genoscope - CEA"/>
            <person name="William W."/>
        </authorList>
    </citation>
    <scope>NUCLEOTIDE SEQUENCE [LARGE SCALE GENOMIC DNA]</scope>
</reference>
<proteinExistence type="predicted"/>
<evidence type="ECO:0000256" key="1">
    <source>
        <dbReference type="SAM" id="MobiDB-lite"/>
    </source>
</evidence>
<feature type="compositionally biased region" description="Polar residues" evidence="1">
    <location>
        <begin position="111"/>
        <end position="121"/>
    </location>
</feature>
<name>A0A8D9G693_BRACM</name>